<proteinExistence type="predicted"/>
<protein>
    <recommendedName>
        <fullName evidence="4">Peptidase S1 domain-containing protein</fullName>
    </recommendedName>
</protein>
<dbReference type="Gene3D" id="2.40.10.10">
    <property type="entry name" value="Trypsin-like serine proteases"/>
    <property type="match status" value="2"/>
</dbReference>
<accession>A0A511DJR1</accession>
<evidence type="ECO:0008006" key="4">
    <source>
        <dbReference type="Google" id="ProtNLM"/>
    </source>
</evidence>
<keyword evidence="1" id="KW-0732">Signal</keyword>
<dbReference type="EMBL" id="BJVJ01000044">
    <property type="protein sequence ID" value="GEL25050.1"/>
    <property type="molecule type" value="Genomic_DNA"/>
</dbReference>
<comment type="caution">
    <text evidence="2">The sequence shown here is derived from an EMBL/GenBank/DDBJ whole genome shotgun (WGS) entry which is preliminary data.</text>
</comment>
<dbReference type="AlphaFoldDB" id="A0A511DJR1"/>
<dbReference type="RefSeq" id="WP_246115230.1">
    <property type="nucleotide sequence ID" value="NZ_BJVJ01000044.1"/>
</dbReference>
<dbReference type="SUPFAM" id="SSF50494">
    <property type="entry name" value="Trypsin-like serine proteases"/>
    <property type="match status" value="1"/>
</dbReference>
<dbReference type="InterPro" id="IPR043504">
    <property type="entry name" value="Peptidase_S1_PA_chymotrypsin"/>
</dbReference>
<evidence type="ECO:0000313" key="3">
    <source>
        <dbReference type="Proteomes" id="UP000321685"/>
    </source>
</evidence>
<dbReference type="PANTHER" id="PTHR15462">
    <property type="entry name" value="SERINE PROTEASE"/>
    <property type="match status" value="1"/>
</dbReference>
<name>A0A511DJR1_9PSEU</name>
<reference evidence="2 3" key="1">
    <citation type="submission" date="2019-07" db="EMBL/GenBank/DDBJ databases">
        <title>Whole genome shotgun sequence of Pseudonocardia sulfidoxydans NBRC 16205.</title>
        <authorList>
            <person name="Hosoyama A."/>
            <person name="Uohara A."/>
            <person name="Ohji S."/>
            <person name="Ichikawa N."/>
        </authorList>
    </citation>
    <scope>NUCLEOTIDE SEQUENCE [LARGE SCALE GENOMIC DNA]</scope>
    <source>
        <strain evidence="2 3">NBRC 16205</strain>
    </source>
</reference>
<dbReference type="InterPro" id="IPR050966">
    <property type="entry name" value="Glutamyl_endopeptidase"/>
</dbReference>
<evidence type="ECO:0000256" key="1">
    <source>
        <dbReference type="ARBA" id="ARBA00022729"/>
    </source>
</evidence>
<organism evidence="2 3">
    <name type="scientific">Pseudonocardia sulfidoxydans NBRC 16205</name>
    <dbReference type="NCBI Taxonomy" id="1223511"/>
    <lineage>
        <taxon>Bacteria</taxon>
        <taxon>Bacillati</taxon>
        <taxon>Actinomycetota</taxon>
        <taxon>Actinomycetes</taxon>
        <taxon>Pseudonocardiales</taxon>
        <taxon>Pseudonocardiaceae</taxon>
        <taxon>Pseudonocardia</taxon>
    </lineage>
</organism>
<dbReference type="Proteomes" id="UP000321685">
    <property type="component" value="Unassembled WGS sequence"/>
</dbReference>
<gene>
    <name evidence="2" type="ORF">PSU4_40040</name>
</gene>
<evidence type="ECO:0000313" key="2">
    <source>
        <dbReference type="EMBL" id="GEL25050.1"/>
    </source>
</evidence>
<dbReference type="Pfam" id="PF13365">
    <property type="entry name" value="Trypsin_2"/>
    <property type="match status" value="1"/>
</dbReference>
<sequence>MPGALSTSQPDDFGRDAQAVADRLALDARGTGCTTSPDDTVSPERCSSVTTAAVKAPPRAAGDASAGFYRAEGAVSVGQMQSKDYACTATVVTSNSGNVAVTAAHCVYHPKTGPMARYFSTYGQDFDAFIPGRAGDDAPYGSWPITAAWVDSRWRESGDPAYDVAFIQLARQNGRSFQDVVGSQGISFTPPPAGTAVTALGYPAEPPFDGRSLRRCSTRAIAVAPTVNNALTMPCAMTPGFSGGPWMTGFNPATGAGTVVAVTSSHEENGPAWYAVPIGEFGYSLYQSADH</sequence>
<dbReference type="InterPro" id="IPR009003">
    <property type="entry name" value="Peptidase_S1_PA"/>
</dbReference>
<keyword evidence="3" id="KW-1185">Reference proteome</keyword>